<dbReference type="Proteomes" id="UP000052020">
    <property type="component" value="Unassembled WGS sequence"/>
</dbReference>
<organism evidence="3 4">
    <name type="scientific">candidate division KD3-62 bacterium DG_56</name>
    <dbReference type="NCBI Taxonomy" id="1704032"/>
    <lineage>
        <taxon>Bacteria</taxon>
        <taxon>candidate division KD3-62</taxon>
    </lineage>
</organism>
<evidence type="ECO:0000256" key="1">
    <source>
        <dbReference type="ARBA" id="ARBA00010894"/>
    </source>
</evidence>
<keyword evidence="2" id="KW-0812">Transmembrane</keyword>
<evidence type="ECO:0000313" key="4">
    <source>
        <dbReference type="Proteomes" id="UP000052020"/>
    </source>
</evidence>
<comment type="caution">
    <text evidence="3">The sequence shown here is derived from an EMBL/GenBank/DDBJ whole genome shotgun (WGS) entry which is preliminary data.</text>
</comment>
<dbReference type="Pfam" id="PF02325">
    <property type="entry name" value="CCB3_YggT"/>
    <property type="match status" value="1"/>
</dbReference>
<dbReference type="PANTHER" id="PTHR33219">
    <property type="entry name" value="YLMG HOMOLOG PROTEIN 2, CHLOROPLASTIC"/>
    <property type="match status" value="1"/>
</dbReference>
<dbReference type="InterPro" id="IPR003425">
    <property type="entry name" value="CCB3/YggT"/>
</dbReference>
<dbReference type="PANTHER" id="PTHR33219:SF14">
    <property type="entry name" value="PROTEIN COFACTOR ASSEMBLY OF COMPLEX C SUBUNIT B CCB3, CHLOROPLASTIC-RELATED"/>
    <property type="match status" value="1"/>
</dbReference>
<feature type="transmembrane region" description="Helical" evidence="2">
    <location>
        <begin position="64"/>
        <end position="81"/>
    </location>
</feature>
<proteinExistence type="inferred from homology"/>
<keyword evidence="2" id="KW-0472">Membrane</keyword>
<evidence type="ECO:0008006" key="5">
    <source>
        <dbReference type="Google" id="ProtNLM"/>
    </source>
</evidence>
<accession>A0A0S7XJX8</accession>
<dbReference type="EMBL" id="LIZY01000111">
    <property type="protein sequence ID" value="KPJ62559.1"/>
    <property type="molecule type" value="Genomic_DNA"/>
</dbReference>
<gene>
    <name evidence="3" type="ORF">AMK68_04740</name>
</gene>
<evidence type="ECO:0000256" key="2">
    <source>
        <dbReference type="SAM" id="Phobius"/>
    </source>
</evidence>
<comment type="similarity">
    <text evidence="1">Belongs to the YggT family.</text>
</comment>
<keyword evidence="2" id="KW-1133">Transmembrane helix</keyword>
<dbReference type="AlphaFoldDB" id="A0A0S7XJX8"/>
<protein>
    <recommendedName>
        <fullName evidence="5">YggT family protein</fullName>
    </recommendedName>
</protein>
<name>A0A0S7XJX8_9BACT</name>
<sequence>MISPATVRTIFHIIYLLVIAHVIISWVPVRRSHPAVQLLAGIVEPLLRPFRSLVPPSRVGGLDISPIILIVVLSVVERIIVSMIPGPVLGP</sequence>
<reference evidence="3 4" key="1">
    <citation type="journal article" date="2015" name="Microbiome">
        <title>Genomic resolution of linkages in carbon, nitrogen, and sulfur cycling among widespread estuary sediment bacteria.</title>
        <authorList>
            <person name="Baker B.J."/>
            <person name="Lazar C.S."/>
            <person name="Teske A.P."/>
            <person name="Dick G.J."/>
        </authorList>
    </citation>
    <scope>NUCLEOTIDE SEQUENCE [LARGE SCALE GENOMIC DNA]</scope>
    <source>
        <strain evidence="3">DG_56</strain>
    </source>
</reference>
<feature type="transmembrane region" description="Helical" evidence="2">
    <location>
        <begin position="12"/>
        <end position="29"/>
    </location>
</feature>
<evidence type="ECO:0000313" key="3">
    <source>
        <dbReference type="EMBL" id="KPJ62559.1"/>
    </source>
</evidence>
<dbReference type="GO" id="GO:0016020">
    <property type="term" value="C:membrane"/>
    <property type="evidence" value="ECO:0007669"/>
    <property type="project" value="InterPro"/>
</dbReference>